<keyword evidence="2 7" id="KW-0732">Signal</keyword>
<dbReference type="SMART" id="SM00365">
    <property type="entry name" value="LRR_SD22"/>
    <property type="match status" value="4"/>
</dbReference>
<dbReference type="Proteomes" id="UP000822369">
    <property type="component" value="Chromosome 5"/>
</dbReference>
<proteinExistence type="predicted"/>
<keyword evidence="6" id="KW-1133">Transmembrane helix</keyword>
<dbReference type="PANTHER" id="PTHR24369">
    <property type="entry name" value="ANTIGEN BSP, PUTATIVE-RELATED"/>
    <property type="match status" value="1"/>
</dbReference>
<protein>
    <submittedName>
        <fullName evidence="9 10">TLR4 interactor with leucine rich repeats</fullName>
    </submittedName>
</protein>
<evidence type="ECO:0000256" key="2">
    <source>
        <dbReference type="ARBA" id="ARBA00022729"/>
    </source>
</evidence>
<dbReference type="FunFam" id="3.80.10.10:FF:000169">
    <property type="entry name" value="TLR4 interactor with leucine rich repeats"/>
    <property type="match status" value="1"/>
</dbReference>
<dbReference type="InterPro" id="IPR050541">
    <property type="entry name" value="LRR_TM_domain-containing"/>
</dbReference>
<dbReference type="PROSITE" id="PS51450">
    <property type="entry name" value="LRR"/>
    <property type="match status" value="2"/>
</dbReference>
<accession>A0A8C6L168</accession>
<dbReference type="CTD" id="9865"/>
<dbReference type="InterPro" id="IPR032675">
    <property type="entry name" value="LRR_dom_sf"/>
</dbReference>
<dbReference type="Gene3D" id="3.80.10.10">
    <property type="entry name" value="Ribonuclease Inhibitor"/>
    <property type="match status" value="2"/>
</dbReference>
<evidence type="ECO:0000256" key="6">
    <source>
        <dbReference type="SAM" id="Phobius"/>
    </source>
</evidence>
<evidence type="ECO:0000313" key="11">
    <source>
        <dbReference type="Proteomes" id="UP000694548"/>
    </source>
</evidence>
<reference evidence="10" key="1">
    <citation type="submission" date="2014-08" db="EMBL/GenBank/DDBJ databases">
        <authorList>
            <person name="Senf B."/>
            <person name="Petzold A."/>
            <person name="Downie B.R."/>
            <person name="Koch P."/>
            <person name="Platzer M."/>
        </authorList>
    </citation>
    <scope>NUCLEOTIDE SEQUENCE [LARGE SCALE GENOMIC DNA]</scope>
    <source>
        <strain evidence="10">GRZ</strain>
    </source>
</reference>
<dbReference type="InterPro" id="IPR001611">
    <property type="entry name" value="Leu-rich_rpt"/>
</dbReference>
<dbReference type="InterPro" id="IPR003961">
    <property type="entry name" value="FN3_dom"/>
</dbReference>
<evidence type="ECO:0000256" key="5">
    <source>
        <dbReference type="SAM" id="MobiDB-lite"/>
    </source>
</evidence>
<dbReference type="EMBL" id="JAAVVJ010000005">
    <property type="protein sequence ID" value="KAF7221754.1"/>
    <property type="molecule type" value="Genomic_DNA"/>
</dbReference>
<feature type="region of interest" description="Disordered" evidence="5">
    <location>
        <begin position="449"/>
        <end position="513"/>
    </location>
</feature>
<dbReference type="GeneID" id="107383380"/>
<dbReference type="SMART" id="SM00082">
    <property type="entry name" value="LRRCT"/>
    <property type="match status" value="1"/>
</dbReference>
<keyword evidence="6" id="KW-0812">Transmembrane</keyword>
<keyword evidence="3" id="KW-0677">Repeat</keyword>
<keyword evidence="6" id="KW-0472">Membrane</keyword>
<dbReference type="SUPFAM" id="SSF52058">
    <property type="entry name" value="L domain-like"/>
    <property type="match status" value="1"/>
</dbReference>
<dbReference type="KEGG" id="nfu:107383380"/>
<dbReference type="InterPro" id="IPR013783">
    <property type="entry name" value="Ig-like_fold"/>
</dbReference>
<feature type="domain" description="Fibronectin type-III" evidence="8">
    <location>
        <begin position="585"/>
        <end position="688"/>
    </location>
</feature>
<evidence type="ECO:0000256" key="4">
    <source>
        <dbReference type="ARBA" id="ARBA00023157"/>
    </source>
</evidence>
<dbReference type="GO" id="GO:0005886">
    <property type="term" value="C:plasma membrane"/>
    <property type="evidence" value="ECO:0007669"/>
    <property type="project" value="TreeGrafter"/>
</dbReference>
<dbReference type="PROSITE" id="PS50853">
    <property type="entry name" value="FN3"/>
    <property type="match status" value="1"/>
</dbReference>
<dbReference type="Ensembl" id="ENSNFUT00015012713.1">
    <property type="protein sequence ID" value="ENSNFUP00015012099.1"/>
    <property type="gene ID" value="ENSNFUG00015005963.1"/>
</dbReference>
<dbReference type="AlphaFoldDB" id="A0A8C6L168"/>
<organism evidence="10 11">
    <name type="scientific">Nothobranchius furzeri</name>
    <name type="common">Turquoise killifish</name>
    <dbReference type="NCBI Taxonomy" id="105023"/>
    <lineage>
        <taxon>Eukaryota</taxon>
        <taxon>Metazoa</taxon>
        <taxon>Chordata</taxon>
        <taxon>Craniata</taxon>
        <taxon>Vertebrata</taxon>
        <taxon>Euteleostomi</taxon>
        <taxon>Actinopterygii</taxon>
        <taxon>Neopterygii</taxon>
        <taxon>Teleostei</taxon>
        <taxon>Neoteleostei</taxon>
        <taxon>Acanthomorphata</taxon>
        <taxon>Ovalentaria</taxon>
        <taxon>Atherinomorphae</taxon>
        <taxon>Cyprinodontiformes</taxon>
        <taxon>Nothobranchiidae</taxon>
        <taxon>Nothobranchius</taxon>
    </lineage>
</organism>
<reference evidence="10" key="3">
    <citation type="submission" date="2025-05" db="UniProtKB">
        <authorList>
            <consortium name="Ensembl"/>
        </authorList>
    </citation>
    <scope>IDENTIFICATION</scope>
</reference>
<dbReference type="GeneTree" id="ENSGT00940000161975"/>
<dbReference type="PANTHER" id="PTHR24369:SF213">
    <property type="entry name" value="INSULIN LIKE GROWTH FACTOR BINDING PROTEIN ACID LABILE SUBUNIT"/>
    <property type="match status" value="1"/>
</dbReference>
<evidence type="ECO:0000313" key="10">
    <source>
        <dbReference type="Ensembl" id="ENSNFUP00015012099.1"/>
    </source>
</evidence>
<dbReference type="InterPro" id="IPR036116">
    <property type="entry name" value="FN3_sf"/>
</dbReference>
<evidence type="ECO:0000313" key="9">
    <source>
        <dbReference type="EMBL" id="KAF7221754.1"/>
    </source>
</evidence>
<feature type="signal peptide" evidence="7">
    <location>
        <begin position="1"/>
        <end position="23"/>
    </location>
</feature>
<dbReference type="InterPro" id="IPR003591">
    <property type="entry name" value="Leu-rich_rpt_typical-subtyp"/>
</dbReference>
<dbReference type="OrthoDB" id="2013775at2759"/>
<dbReference type="Gene3D" id="2.60.40.10">
    <property type="entry name" value="Immunoglobulins"/>
    <property type="match status" value="1"/>
</dbReference>
<dbReference type="Pfam" id="PF00041">
    <property type="entry name" value="fn3"/>
    <property type="match status" value="1"/>
</dbReference>
<reference evidence="9" key="2">
    <citation type="submission" date="2020-03" db="EMBL/GenBank/DDBJ databases">
        <title>Intra-Species Differences in Population Size shape Life History and Genome Evolution.</title>
        <authorList>
            <person name="Willemsen D."/>
            <person name="Cui R."/>
            <person name="Valenzano D.R."/>
        </authorList>
    </citation>
    <scope>NUCLEOTIDE SEQUENCE</scope>
    <source>
        <strain evidence="9">GRZ</strain>
        <tissue evidence="9">Whole</tissue>
    </source>
</reference>
<keyword evidence="1" id="KW-0433">Leucine-rich repeat</keyword>
<dbReference type="FunFam" id="3.80.10.10:FF:001360">
    <property type="entry name" value="Uncharacterized protein"/>
    <property type="match status" value="1"/>
</dbReference>
<evidence type="ECO:0000256" key="7">
    <source>
        <dbReference type="SAM" id="SignalP"/>
    </source>
</evidence>
<name>A0A8C6L168_NOTFU</name>
<evidence type="ECO:0000259" key="8">
    <source>
        <dbReference type="PROSITE" id="PS50853"/>
    </source>
</evidence>
<feature type="compositionally biased region" description="Basic and acidic residues" evidence="5">
    <location>
        <begin position="449"/>
        <end position="482"/>
    </location>
</feature>
<feature type="chain" id="PRO_5044681279" evidence="7">
    <location>
        <begin position="24"/>
        <end position="806"/>
    </location>
</feature>
<keyword evidence="11" id="KW-1185">Reference proteome</keyword>
<sequence length="806" mass="90511">MDTSRFLVGSCFFLLCLCGFTSPSSSSAAAAAAMVDFCPERCDCAHPQHLLCINRGLRTVPKPAARFSGGARIFSLGGNFITNISASDFTWYSHLIRLNLQYNQVEIIHPKAFEGLSNLEELYLGHNLLSSIAAGTFQPLPRLTVFYGNNNGLRKITPGLFSNLESLVKLRLDGNLIEVLQDSVFKSLSSLHYLHLEYNKVQHIHRDAFSKLTSLRFLNLAHNKQSAMQNALTFSHLRALTTLLLSENEIQQVGNHVFQSLNKLSKLSLSNNRISIMGNHTLEGLLSLRELLMDGNQLKEIPSGLLDPLQRIERLDFSHNHISSINPMAFSKLKHLKLLKLNNNFLTSLSGGSFTLNHVLYDLHLHGNNWTCDCGLEDLKRWMTAAHSQGKLLTVIVQCHYPVSLRGIYLDFLNSSQLQPLGNWSHSCESQPRPDESWGRSVLVKVEDGERGAAVKDEERRREEVGMGERNRTESAEGERSRNQKKNGWEDWDETKREKQEKMGIQGDQGGPEVEEAAVGAVAKRPKGRQRSRVITKTTTYPSYSTNVWVSTIPVQLGEKLDHLRSPQEMSLPVVTDPCEFNHHYITNVSVDQVTSRTVSVSWITRDHAVGAKSTHHEVRYRILFDRFGIADRFPRYIYTPRAARTITLRELTPGVTYMVCVEGVVGGSVCNVAPRDHCTGLVTLPEEGSHSGATLTSDLQLVTVATLVGNAVLLLVVSGVWLGRSLRRRLLRRKTSVHVRHMYSTRRAFRPPVTVASVSTDFTSYQSSRPARLTPLEEDLIQFPSDRFLDNCGARRDTDFQRFSD</sequence>
<gene>
    <name evidence="10" type="primary">TRIL</name>
    <name evidence="9" type="synonym">tril</name>
    <name evidence="9" type="ORF">G4P62_008627</name>
</gene>
<evidence type="ECO:0000256" key="1">
    <source>
        <dbReference type="ARBA" id="ARBA00022614"/>
    </source>
</evidence>
<dbReference type="RefSeq" id="XP_015811429.3">
    <property type="nucleotide sequence ID" value="XM_015955943.3"/>
</dbReference>
<feature type="transmembrane region" description="Helical" evidence="6">
    <location>
        <begin position="702"/>
        <end position="724"/>
    </location>
</feature>
<dbReference type="Pfam" id="PF13855">
    <property type="entry name" value="LRR_8"/>
    <property type="match status" value="4"/>
</dbReference>
<dbReference type="OMA" id="TDPCDFN"/>
<keyword evidence="4" id="KW-1015">Disulfide bond</keyword>
<dbReference type="CDD" id="cd00063">
    <property type="entry name" value="FN3"/>
    <property type="match status" value="1"/>
</dbReference>
<dbReference type="Proteomes" id="UP000694548">
    <property type="component" value="Chromosome sgr09"/>
</dbReference>
<dbReference type="SUPFAM" id="SSF49265">
    <property type="entry name" value="Fibronectin type III"/>
    <property type="match status" value="1"/>
</dbReference>
<evidence type="ECO:0000256" key="3">
    <source>
        <dbReference type="ARBA" id="ARBA00022737"/>
    </source>
</evidence>
<dbReference type="InterPro" id="IPR000483">
    <property type="entry name" value="Cys-rich_flank_reg_C"/>
</dbReference>
<dbReference type="SMART" id="SM00369">
    <property type="entry name" value="LRR_TYP"/>
    <property type="match status" value="11"/>
</dbReference>